<evidence type="ECO:0000256" key="2">
    <source>
        <dbReference type="ARBA" id="ARBA00022525"/>
    </source>
</evidence>
<evidence type="ECO:0000313" key="10">
    <source>
        <dbReference type="Proteomes" id="UP001596253"/>
    </source>
</evidence>
<dbReference type="InterPro" id="IPR022263">
    <property type="entry name" value="KxYKxGKxW"/>
</dbReference>
<organism evidence="9 10">
    <name type="scientific">Lactiplantibacillus dongliensis</name>
    <dbReference type="NCBI Taxonomy" id="2559919"/>
    <lineage>
        <taxon>Bacteria</taxon>
        <taxon>Bacillati</taxon>
        <taxon>Bacillota</taxon>
        <taxon>Bacilli</taxon>
        <taxon>Lactobacillales</taxon>
        <taxon>Lactobacillaceae</taxon>
        <taxon>Lactiplantibacillus</taxon>
    </lineage>
</organism>
<proteinExistence type="predicted"/>
<dbReference type="PROSITE" id="PS50847">
    <property type="entry name" value="GRAM_POS_ANCHORING"/>
    <property type="match status" value="1"/>
</dbReference>
<keyword evidence="6" id="KW-0472">Membrane</keyword>
<feature type="region of interest" description="Disordered" evidence="5">
    <location>
        <begin position="36"/>
        <end position="164"/>
    </location>
</feature>
<dbReference type="InterPro" id="IPR019931">
    <property type="entry name" value="LPXTG_anchor"/>
</dbReference>
<dbReference type="Proteomes" id="UP001596253">
    <property type="component" value="Unassembled WGS sequence"/>
</dbReference>
<feature type="transmembrane region" description="Helical" evidence="6">
    <location>
        <begin position="728"/>
        <end position="748"/>
    </location>
</feature>
<gene>
    <name evidence="9" type="ORF">ACFP3T_05070</name>
</gene>
<comment type="caution">
    <text evidence="9">The sequence shown here is derived from an EMBL/GenBank/DDBJ whole genome shotgun (WGS) entry which is preliminary data.</text>
</comment>
<evidence type="ECO:0000259" key="8">
    <source>
        <dbReference type="PROSITE" id="PS50847"/>
    </source>
</evidence>
<reference evidence="10" key="1">
    <citation type="journal article" date="2019" name="Int. J. Syst. Evol. Microbiol.">
        <title>The Global Catalogue of Microorganisms (GCM) 10K type strain sequencing project: providing services to taxonomists for standard genome sequencing and annotation.</title>
        <authorList>
            <consortium name="The Broad Institute Genomics Platform"/>
            <consortium name="The Broad Institute Genome Sequencing Center for Infectious Disease"/>
            <person name="Wu L."/>
            <person name="Ma J."/>
        </authorList>
    </citation>
    <scope>NUCLEOTIDE SEQUENCE [LARGE SCALE GENOMIC DNA]</scope>
    <source>
        <strain evidence="10">CCM 8932</strain>
    </source>
</reference>
<keyword evidence="10" id="KW-1185">Reference proteome</keyword>
<dbReference type="Pfam" id="PF20597">
    <property type="entry name" value="pAdhesive_15"/>
    <property type="match status" value="1"/>
</dbReference>
<dbReference type="RefSeq" id="WP_137640856.1">
    <property type="nucleotide sequence ID" value="NZ_BJDK01000031.1"/>
</dbReference>
<feature type="compositionally biased region" description="Polar residues" evidence="5">
    <location>
        <begin position="107"/>
        <end position="164"/>
    </location>
</feature>
<evidence type="ECO:0000256" key="7">
    <source>
        <dbReference type="SAM" id="SignalP"/>
    </source>
</evidence>
<dbReference type="NCBIfam" id="TIGR01167">
    <property type="entry name" value="LPXTG_anchor"/>
    <property type="match status" value="1"/>
</dbReference>
<dbReference type="EMBL" id="JBHSSD010000020">
    <property type="protein sequence ID" value="MFC6164039.1"/>
    <property type="molecule type" value="Genomic_DNA"/>
</dbReference>
<evidence type="ECO:0000256" key="5">
    <source>
        <dbReference type="SAM" id="MobiDB-lite"/>
    </source>
</evidence>
<feature type="compositionally biased region" description="Acidic residues" evidence="5">
    <location>
        <begin position="593"/>
        <end position="613"/>
    </location>
</feature>
<feature type="signal peptide" evidence="7">
    <location>
        <begin position="1"/>
        <end position="36"/>
    </location>
</feature>
<evidence type="ECO:0000256" key="3">
    <source>
        <dbReference type="ARBA" id="ARBA00022729"/>
    </source>
</evidence>
<keyword evidence="3 7" id="KW-0732">Signal</keyword>
<keyword evidence="6" id="KW-0812">Transmembrane</keyword>
<feature type="compositionally biased region" description="Low complexity" evidence="5">
    <location>
        <begin position="36"/>
        <end position="97"/>
    </location>
</feature>
<evidence type="ECO:0000256" key="6">
    <source>
        <dbReference type="SAM" id="Phobius"/>
    </source>
</evidence>
<keyword evidence="1" id="KW-0134">Cell wall</keyword>
<dbReference type="NCBIfam" id="TIGR03715">
    <property type="entry name" value="KxYKxGKxW"/>
    <property type="match status" value="1"/>
</dbReference>
<sequence length="754" mass="80357">MESKRTHFKMYKIGRRWAFACAVLLTLGGATVTASADANTDTTSNSASVESTAKSESSSSSSSSQVLQSSSSSSQSSSQSSSSQSSNSSSSGSSQVSGHDQNEVKQGGTQVSSAKETKSVATTEQQTPQPKGTSTKTESQSAKAAQSNSDATTESVKKTTASSVDTVQPASIDLGNGTSFGTFKSSLNANATVKANDAVQDGGSVYDDYPDLNNILGISSQFHIFAREAELNAHTNGNVAVGNLIGNVNFGTNIIEELLDKDISYIQNISNIAGSSFVSNGATRSNKVIFGDGIEIDVSNPNRPMVNGVYIDHLLAEEVYQDKNGNVYIDFDKEFAQLKKTNTELSTKDSQLNVTASDFPDRNNRVIDVTDLQPDENGRIVVNLTADVLAGDTPLTIKGLSDDPDGHTIIINVDTEGQADYNINSQIRVVYDDGSDRNNHETEDFGDNHLLWNFFDSTASDKQYAGTVNINRPFQGSILAPSAEVIAGQNVDGNIIANKVVVNAETHRWDLQNNKDNEEGPEEPDVTPDPGPEFPEPEDPDPEEPGTEEPGTEEPGTEEPGTEEPGTEEPGTEEPGTEEPGTEEPGTEKPGTEEPEPETPDTEEPDTDTDTNEAVEKPDTDGNEESENPNVAVPDVDDEEEYFYSEDHDMAVEEAFEDELDAALAEPTAEERLDAEEALLTKLDAAIAQAKADGDQILVAKLEALRAQLVADMHGTGLPQTDESQSNAAAALGLSLAAATLVLGSAALRRKRRN</sequence>
<keyword evidence="4" id="KW-0572">Peptidoglycan-anchor</keyword>
<feature type="compositionally biased region" description="Acidic residues" evidence="5">
    <location>
        <begin position="535"/>
        <end position="582"/>
    </location>
</feature>
<feature type="domain" description="Gram-positive cocci surface proteins LPxTG" evidence="8">
    <location>
        <begin position="718"/>
        <end position="754"/>
    </location>
</feature>
<evidence type="ECO:0000313" key="9">
    <source>
        <dbReference type="EMBL" id="MFC6164039.1"/>
    </source>
</evidence>
<evidence type="ECO:0000256" key="4">
    <source>
        <dbReference type="ARBA" id="ARBA00023088"/>
    </source>
</evidence>
<evidence type="ECO:0000256" key="1">
    <source>
        <dbReference type="ARBA" id="ARBA00022512"/>
    </source>
</evidence>
<keyword evidence="9" id="KW-0176">Collagen</keyword>
<accession>A0ABW1R2I0</accession>
<name>A0ABW1R2I0_9LACO</name>
<feature type="chain" id="PRO_5047343525" evidence="7">
    <location>
        <begin position="37"/>
        <end position="754"/>
    </location>
</feature>
<dbReference type="InterPro" id="IPR026588">
    <property type="entry name" value="Choice_anch_A"/>
</dbReference>
<keyword evidence="6" id="KW-1133">Transmembrane helix</keyword>
<feature type="region of interest" description="Disordered" evidence="5">
    <location>
        <begin position="510"/>
        <end position="639"/>
    </location>
</feature>
<keyword evidence="2" id="KW-0964">Secreted</keyword>
<dbReference type="Pfam" id="PF19258">
    <property type="entry name" value="KxYKxGKxW_sig"/>
    <property type="match status" value="1"/>
</dbReference>
<protein>
    <submittedName>
        <fullName evidence="9">Collagen-binding domain-containing protein</fullName>
    </submittedName>
</protein>